<feature type="region of interest" description="Disordered" evidence="1">
    <location>
        <begin position="54"/>
        <end position="87"/>
    </location>
</feature>
<gene>
    <name evidence="2" type="ORF">LSALG_LOCUS3013</name>
</gene>
<protein>
    <submittedName>
        <fullName evidence="2">Uncharacterized protein</fullName>
    </submittedName>
</protein>
<reference evidence="2" key="1">
    <citation type="submission" date="2023-04" db="EMBL/GenBank/DDBJ databases">
        <authorList>
            <person name="Vijverberg K."/>
            <person name="Xiong W."/>
            <person name="Schranz E."/>
        </authorList>
    </citation>
    <scope>NUCLEOTIDE SEQUENCE</scope>
</reference>
<evidence type="ECO:0000256" key="1">
    <source>
        <dbReference type="SAM" id="MobiDB-lite"/>
    </source>
</evidence>
<dbReference type="Proteomes" id="UP001177003">
    <property type="component" value="Chromosome 0"/>
</dbReference>
<organism evidence="2 3">
    <name type="scientific">Lactuca saligna</name>
    <name type="common">Willowleaf lettuce</name>
    <dbReference type="NCBI Taxonomy" id="75948"/>
    <lineage>
        <taxon>Eukaryota</taxon>
        <taxon>Viridiplantae</taxon>
        <taxon>Streptophyta</taxon>
        <taxon>Embryophyta</taxon>
        <taxon>Tracheophyta</taxon>
        <taxon>Spermatophyta</taxon>
        <taxon>Magnoliopsida</taxon>
        <taxon>eudicotyledons</taxon>
        <taxon>Gunneridae</taxon>
        <taxon>Pentapetalae</taxon>
        <taxon>asterids</taxon>
        <taxon>campanulids</taxon>
        <taxon>Asterales</taxon>
        <taxon>Asteraceae</taxon>
        <taxon>Cichorioideae</taxon>
        <taxon>Cichorieae</taxon>
        <taxon>Lactucinae</taxon>
        <taxon>Lactuca</taxon>
    </lineage>
</organism>
<proteinExistence type="predicted"/>
<evidence type="ECO:0000313" key="3">
    <source>
        <dbReference type="Proteomes" id="UP001177003"/>
    </source>
</evidence>
<sequence length="117" mass="13540">MKIFGWKFYDVTQTSYKAISHVSQNIITSVKEEECCRHDQEHFYEKKKKHKKKRNLVLQEDSTDEEVVPETPITDTMGHSSPVRDSPVQSIFEETKNLDGNVETSIVDTTINHGEKN</sequence>
<dbReference type="AlphaFoldDB" id="A0AA35V572"/>
<name>A0AA35V572_LACSI</name>
<dbReference type="EMBL" id="OX465086">
    <property type="protein sequence ID" value="CAI9262268.1"/>
    <property type="molecule type" value="Genomic_DNA"/>
</dbReference>
<accession>A0AA35V572</accession>
<keyword evidence="3" id="KW-1185">Reference proteome</keyword>
<evidence type="ECO:0000313" key="2">
    <source>
        <dbReference type="EMBL" id="CAI9262268.1"/>
    </source>
</evidence>